<dbReference type="OrthoDB" id="5642574at2"/>
<feature type="signal peptide" evidence="1">
    <location>
        <begin position="1"/>
        <end position="17"/>
    </location>
</feature>
<evidence type="ECO:0000313" key="3">
    <source>
        <dbReference type="EMBL" id="STX33117.1"/>
    </source>
</evidence>
<dbReference type="Proteomes" id="UP000255066">
    <property type="component" value="Unassembled WGS sequence"/>
</dbReference>
<dbReference type="STRING" id="28083.Lbir_0494"/>
<keyword evidence="4" id="KW-1185">Reference proteome</keyword>
<evidence type="ECO:0000313" key="2">
    <source>
        <dbReference type="EMBL" id="KTC75349.1"/>
    </source>
</evidence>
<dbReference type="AlphaFoldDB" id="A0A378ID16"/>
<accession>A0A378ID16</accession>
<dbReference type="RefSeq" id="WP_058522610.1">
    <property type="nucleotide sequence ID" value="NZ_CAAAHV010000016.1"/>
</dbReference>
<sequence>MSLPGICLLALCTSSFAFSPHCGVHTWHDIRAFEGNWKISLRMISQEGALVDSSCQPVNEFKINPAQGLRYGFGFSGDASFDIAYTITAIKEKPGFESQTCVFVVTANGPAQPDIHALAYHGAHCDWKVVPGIGEDFTVS</sequence>
<dbReference type="EMBL" id="UGNW01000001">
    <property type="protein sequence ID" value="STX33117.1"/>
    <property type="molecule type" value="Genomic_DNA"/>
</dbReference>
<organism evidence="3 5">
    <name type="scientific">Legionella birminghamensis</name>
    <dbReference type="NCBI Taxonomy" id="28083"/>
    <lineage>
        <taxon>Bacteria</taxon>
        <taxon>Pseudomonadati</taxon>
        <taxon>Pseudomonadota</taxon>
        <taxon>Gammaproteobacteria</taxon>
        <taxon>Legionellales</taxon>
        <taxon>Legionellaceae</taxon>
        <taxon>Legionella</taxon>
    </lineage>
</organism>
<protein>
    <recommendedName>
        <fullName evidence="6">Secreted protein</fullName>
    </recommendedName>
</protein>
<gene>
    <name evidence="2" type="ORF">Lbir_0494</name>
    <name evidence="3" type="ORF">NCTC12437_02936</name>
</gene>
<dbReference type="EMBL" id="LNXT01000005">
    <property type="protein sequence ID" value="KTC75349.1"/>
    <property type="molecule type" value="Genomic_DNA"/>
</dbReference>
<name>A0A378ID16_9GAMM</name>
<evidence type="ECO:0008006" key="6">
    <source>
        <dbReference type="Google" id="ProtNLM"/>
    </source>
</evidence>
<evidence type="ECO:0000313" key="5">
    <source>
        <dbReference type="Proteomes" id="UP000255066"/>
    </source>
</evidence>
<keyword evidence="1" id="KW-0732">Signal</keyword>
<reference evidence="3 5" key="2">
    <citation type="submission" date="2018-06" db="EMBL/GenBank/DDBJ databases">
        <authorList>
            <consortium name="Pathogen Informatics"/>
            <person name="Doyle S."/>
        </authorList>
    </citation>
    <scope>NUCLEOTIDE SEQUENCE [LARGE SCALE GENOMIC DNA]</scope>
    <source>
        <strain evidence="3 5">NCTC12437</strain>
    </source>
</reference>
<evidence type="ECO:0000313" key="4">
    <source>
        <dbReference type="Proteomes" id="UP000054735"/>
    </source>
</evidence>
<proteinExistence type="predicted"/>
<reference evidence="2 4" key="1">
    <citation type="submission" date="2015-11" db="EMBL/GenBank/DDBJ databases">
        <title>Genomic analysis of 38 Legionella species identifies large and diverse effector repertoires.</title>
        <authorList>
            <person name="Burstein D."/>
            <person name="Amaro F."/>
            <person name="Zusman T."/>
            <person name="Lifshitz Z."/>
            <person name="Cohen O."/>
            <person name="Gilbert J.A."/>
            <person name="Pupko T."/>
            <person name="Shuman H.A."/>
            <person name="Segal G."/>
        </authorList>
    </citation>
    <scope>NUCLEOTIDE SEQUENCE [LARGE SCALE GENOMIC DNA]</scope>
    <source>
        <strain evidence="2 4">CDC#1407-AL-14</strain>
    </source>
</reference>
<dbReference type="Proteomes" id="UP000054735">
    <property type="component" value="Unassembled WGS sequence"/>
</dbReference>
<feature type="chain" id="PRO_5016738485" description="Secreted protein" evidence="1">
    <location>
        <begin position="18"/>
        <end position="140"/>
    </location>
</feature>
<evidence type="ECO:0000256" key="1">
    <source>
        <dbReference type="SAM" id="SignalP"/>
    </source>
</evidence>